<evidence type="ECO:0000256" key="10">
    <source>
        <dbReference type="ARBA" id="ARBA00023204"/>
    </source>
</evidence>
<protein>
    <recommendedName>
        <fullName evidence="15">LexA repressor</fullName>
    </recommendedName>
</protein>
<dbReference type="InterPro" id="IPR006199">
    <property type="entry name" value="LexA_DNA-bd_dom"/>
</dbReference>
<dbReference type="EMBL" id="UINC01005659">
    <property type="protein sequence ID" value="SVA22733.1"/>
    <property type="molecule type" value="Genomic_DNA"/>
</dbReference>
<dbReference type="CDD" id="cd06529">
    <property type="entry name" value="S24_LexA-like"/>
    <property type="match status" value="1"/>
</dbReference>
<keyword evidence="9" id="KW-0804">Transcription</keyword>
<evidence type="ECO:0000256" key="7">
    <source>
        <dbReference type="ARBA" id="ARBA00023015"/>
    </source>
</evidence>
<comment type="similarity">
    <text evidence="1">Belongs to the peptidase S24 family.</text>
</comment>
<dbReference type="SUPFAM" id="SSF46785">
    <property type="entry name" value="Winged helix' DNA-binding domain"/>
    <property type="match status" value="1"/>
</dbReference>
<dbReference type="InterPro" id="IPR015927">
    <property type="entry name" value="Peptidase_S24_S26A/B/C"/>
</dbReference>
<reference evidence="14" key="1">
    <citation type="submission" date="2018-05" db="EMBL/GenBank/DDBJ databases">
        <authorList>
            <person name="Lanie J.A."/>
            <person name="Ng W.-L."/>
            <person name="Kazmierczak K.M."/>
            <person name="Andrzejewski T.M."/>
            <person name="Davidsen T.M."/>
            <person name="Wayne K.J."/>
            <person name="Tettelin H."/>
            <person name="Glass J.I."/>
            <person name="Rusch D."/>
            <person name="Podicherti R."/>
            <person name="Tsui H.-C.T."/>
            <person name="Winkler M.E."/>
        </authorList>
    </citation>
    <scope>NUCLEOTIDE SEQUENCE</scope>
</reference>
<dbReference type="HAMAP" id="MF_00015">
    <property type="entry name" value="LexA"/>
    <property type="match status" value="1"/>
</dbReference>
<sequence>MFLTKRQKEILDYLRGYISRHGYAPTFDEIAVSFGFTSKGTVYKHIRALKEKRAIRHEWNRTRSIELCPDDSNYNALEVLGTVAAGKPIEAITNPDAIDVPASFLRRGKHYVLKVSGDSMIEEQIQDGDLIVVQEKVDVQNGQTVVALIDNQEVTIKKIYRKNGEIELKPANRSLDSMFYEAERVRVQGVVVGVMRKYNGERP</sequence>
<dbReference type="PANTHER" id="PTHR33516:SF2">
    <property type="entry name" value="LEXA REPRESSOR-RELATED"/>
    <property type="match status" value="1"/>
</dbReference>
<dbReference type="PRINTS" id="PR00726">
    <property type="entry name" value="LEXASERPTASE"/>
</dbReference>
<dbReference type="InterPro" id="IPR039418">
    <property type="entry name" value="LexA-like"/>
</dbReference>
<dbReference type="GO" id="GO:0006281">
    <property type="term" value="P:DNA repair"/>
    <property type="evidence" value="ECO:0007669"/>
    <property type="project" value="UniProtKB-KW"/>
</dbReference>
<evidence type="ECO:0000256" key="5">
    <source>
        <dbReference type="ARBA" id="ARBA00022801"/>
    </source>
</evidence>
<gene>
    <name evidence="14" type="ORF">METZ01_LOCUS75587</name>
</gene>
<keyword evidence="5" id="KW-0378">Hydrolase</keyword>
<evidence type="ECO:0000256" key="9">
    <source>
        <dbReference type="ARBA" id="ARBA00023163"/>
    </source>
</evidence>
<evidence type="ECO:0000259" key="12">
    <source>
        <dbReference type="Pfam" id="PF00717"/>
    </source>
</evidence>
<name>A0A381U830_9ZZZZ</name>
<dbReference type="Pfam" id="PF01726">
    <property type="entry name" value="LexA_DNA_bind"/>
    <property type="match status" value="1"/>
</dbReference>
<evidence type="ECO:0000256" key="11">
    <source>
        <dbReference type="ARBA" id="ARBA00023236"/>
    </source>
</evidence>
<evidence type="ECO:0000256" key="1">
    <source>
        <dbReference type="ARBA" id="ARBA00007484"/>
    </source>
</evidence>
<evidence type="ECO:0000256" key="4">
    <source>
        <dbReference type="ARBA" id="ARBA00022763"/>
    </source>
</evidence>
<keyword evidence="2" id="KW-0678">Repressor</keyword>
<evidence type="ECO:0000256" key="6">
    <source>
        <dbReference type="ARBA" id="ARBA00022813"/>
    </source>
</evidence>
<accession>A0A381U830</accession>
<dbReference type="SUPFAM" id="SSF51306">
    <property type="entry name" value="LexA/Signal peptidase"/>
    <property type="match status" value="1"/>
</dbReference>
<keyword evidence="7" id="KW-0805">Transcription regulation</keyword>
<keyword evidence="10" id="KW-0234">DNA repair</keyword>
<dbReference type="GO" id="GO:0006260">
    <property type="term" value="P:DNA replication"/>
    <property type="evidence" value="ECO:0007669"/>
    <property type="project" value="UniProtKB-KW"/>
</dbReference>
<dbReference type="InterPro" id="IPR006200">
    <property type="entry name" value="LexA"/>
</dbReference>
<keyword evidence="4" id="KW-0227">DNA damage</keyword>
<dbReference type="InterPro" id="IPR006197">
    <property type="entry name" value="Peptidase_S24_LexA"/>
</dbReference>
<evidence type="ECO:0000256" key="3">
    <source>
        <dbReference type="ARBA" id="ARBA00022705"/>
    </source>
</evidence>
<dbReference type="GO" id="GO:0003677">
    <property type="term" value="F:DNA binding"/>
    <property type="evidence" value="ECO:0007669"/>
    <property type="project" value="UniProtKB-KW"/>
</dbReference>
<evidence type="ECO:0000256" key="2">
    <source>
        <dbReference type="ARBA" id="ARBA00022491"/>
    </source>
</evidence>
<dbReference type="GO" id="GO:0045892">
    <property type="term" value="P:negative regulation of DNA-templated transcription"/>
    <property type="evidence" value="ECO:0007669"/>
    <property type="project" value="InterPro"/>
</dbReference>
<dbReference type="NCBIfam" id="TIGR00498">
    <property type="entry name" value="lexA"/>
    <property type="match status" value="1"/>
</dbReference>
<dbReference type="GO" id="GO:0009432">
    <property type="term" value="P:SOS response"/>
    <property type="evidence" value="ECO:0007669"/>
    <property type="project" value="UniProtKB-KW"/>
</dbReference>
<keyword evidence="11" id="KW-0742">SOS response</keyword>
<keyword evidence="8" id="KW-0238">DNA-binding</keyword>
<dbReference type="InterPro" id="IPR036286">
    <property type="entry name" value="LexA/Signal_pep-like_sf"/>
</dbReference>
<dbReference type="GO" id="GO:0004252">
    <property type="term" value="F:serine-type endopeptidase activity"/>
    <property type="evidence" value="ECO:0007669"/>
    <property type="project" value="InterPro"/>
</dbReference>
<dbReference type="Gene3D" id="1.10.10.10">
    <property type="entry name" value="Winged helix-like DNA-binding domain superfamily/Winged helix DNA-binding domain"/>
    <property type="match status" value="1"/>
</dbReference>
<feature type="domain" description="LexA repressor DNA-binding" evidence="13">
    <location>
        <begin position="3"/>
        <end position="63"/>
    </location>
</feature>
<evidence type="ECO:0000259" key="13">
    <source>
        <dbReference type="Pfam" id="PF01726"/>
    </source>
</evidence>
<dbReference type="Gene3D" id="2.10.109.10">
    <property type="entry name" value="Umud Fragment, subunit A"/>
    <property type="match status" value="1"/>
</dbReference>
<organism evidence="14">
    <name type="scientific">marine metagenome</name>
    <dbReference type="NCBI Taxonomy" id="408172"/>
    <lineage>
        <taxon>unclassified sequences</taxon>
        <taxon>metagenomes</taxon>
        <taxon>ecological metagenomes</taxon>
    </lineage>
</organism>
<dbReference type="InterPro" id="IPR050077">
    <property type="entry name" value="LexA_repressor"/>
</dbReference>
<evidence type="ECO:0000313" key="14">
    <source>
        <dbReference type="EMBL" id="SVA22733.1"/>
    </source>
</evidence>
<keyword evidence="3" id="KW-0235">DNA replication</keyword>
<dbReference type="Pfam" id="PF00717">
    <property type="entry name" value="Peptidase_S24"/>
    <property type="match status" value="1"/>
</dbReference>
<dbReference type="InterPro" id="IPR036390">
    <property type="entry name" value="WH_DNA-bd_sf"/>
</dbReference>
<evidence type="ECO:0000256" key="8">
    <source>
        <dbReference type="ARBA" id="ARBA00023125"/>
    </source>
</evidence>
<evidence type="ECO:0008006" key="15">
    <source>
        <dbReference type="Google" id="ProtNLM"/>
    </source>
</evidence>
<dbReference type="AlphaFoldDB" id="A0A381U830"/>
<dbReference type="InterPro" id="IPR036388">
    <property type="entry name" value="WH-like_DNA-bd_sf"/>
</dbReference>
<dbReference type="GO" id="GO:0006508">
    <property type="term" value="P:proteolysis"/>
    <property type="evidence" value="ECO:0007669"/>
    <property type="project" value="InterPro"/>
</dbReference>
<keyword evidence="6" id="KW-0068">Autocatalytic cleavage</keyword>
<dbReference type="PANTHER" id="PTHR33516">
    <property type="entry name" value="LEXA REPRESSOR"/>
    <property type="match status" value="1"/>
</dbReference>
<proteinExistence type="inferred from homology"/>
<feature type="domain" description="Peptidase S24/S26A/S26B/S26C" evidence="12">
    <location>
        <begin position="79"/>
        <end position="192"/>
    </location>
</feature>